<feature type="chain" id="PRO_5004209931" evidence="2">
    <location>
        <begin position="22"/>
        <end position="341"/>
    </location>
</feature>
<protein>
    <submittedName>
        <fullName evidence="3">TRAP dicarboxylate transporter DctP subunit</fullName>
    </submittedName>
</protein>
<dbReference type="PANTHER" id="PTHR33376:SF15">
    <property type="entry name" value="BLL6794 PROTEIN"/>
    <property type="match status" value="1"/>
</dbReference>
<dbReference type="NCBIfam" id="NF037995">
    <property type="entry name" value="TRAP_S1"/>
    <property type="match status" value="1"/>
</dbReference>
<dbReference type="AlphaFoldDB" id="Q2IU33"/>
<dbReference type="Pfam" id="PF03480">
    <property type="entry name" value="DctP"/>
    <property type="match status" value="1"/>
</dbReference>
<evidence type="ECO:0000313" key="4">
    <source>
        <dbReference type="Proteomes" id="UP000008809"/>
    </source>
</evidence>
<dbReference type="RefSeq" id="WP_011442461.1">
    <property type="nucleotide sequence ID" value="NC_007778.1"/>
</dbReference>
<evidence type="ECO:0000256" key="1">
    <source>
        <dbReference type="ARBA" id="ARBA00022729"/>
    </source>
</evidence>
<evidence type="ECO:0000256" key="2">
    <source>
        <dbReference type="SAM" id="SignalP"/>
    </source>
</evidence>
<dbReference type="PANTHER" id="PTHR33376">
    <property type="match status" value="1"/>
</dbReference>
<dbReference type="OrthoDB" id="7822595at2"/>
<dbReference type="Proteomes" id="UP000008809">
    <property type="component" value="Chromosome"/>
</dbReference>
<proteinExistence type="predicted"/>
<sequence length="341" mass="37289">MRKTMLALLLAASMTPAVVSAASAQDKTVNWKVSLWVPPAHPLVPATKEWAADIEKASGGTIKMAVFPSEQLGKAFDHYDMARDGIADVTYVNPGYQPGRFPIVSAGQLPFLFKDGKKGTLAFNEWYHKYAPTEMKDTKLCFAFIHDPGALHGKKKVVVPADMKGLKVRPAQSTIGEMVKLFGGTNVQASAPESRDALERGVADEITFPWGSIFLFGIDKVVKYHMDVPLYSTVFTYNIGLKAYNALSATQKKVIDDHCTPEWASKVTDPWVDFEANGRTKMKALEGHEVYPLTAEQLAEWKKATEPLHTSWAEAVKKAGGDAAAIDGELKAALKKYDAGL</sequence>
<reference evidence="3 4" key="1">
    <citation type="submission" date="2006-01" db="EMBL/GenBank/DDBJ databases">
        <title>Complete sequence of Rhodopseudomonas palustris HaA2.</title>
        <authorList>
            <consortium name="US DOE Joint Genome Institute"/>
            <person name="Copeland A."/>
            <person name="Lucas S."/>
            <person name="Lapidus A."/>
            <person name="Barry K."/>
            <person name="Detter J.C."/>
            <person name="Glavina T."/>
            <person name="Hammon N."/>
            <person name="Israni S."/>
            <person name="Pitluck S."/>
            <person name="Chain P."/>
            <person name="Malfatti S."/>
            <person name="Shin M."/>
            <person name="Vergez L."/>
            <person name="Schmutz J."/>
            <person name="Larimer F."/>
            <person name="Land M."/>
            <person name="Hauser L."/>
            <person name="Pelletier D.A."/>
            <person name="Kyrpides N."/>
            <person name="Anderson I."/>
            <person name="Oda Y."/>
            <person name="Harwood C.S."/>
            <person name="Richardson P."/>
        </authorList>
    </citation>
    <scope>NUCLEOTIDE SEQUENCE [LARGE SCALE GENOMIC DNA]</scope>
    <source>
        <strain evidence="3 4">HaA2</strain>
    </source>
</reference>
<dbReference type="KEGG" id="rpb:RPB_3582"/>
<dbReference type="GO" id="GO:0055085">
    <property type="term" value="P:transmembrane transport"/>
    <property type="evidence" value="ECO:0007669"/>
    <property type="project" value="InterPro"/>
</dbReference>
<dbReference type="CDD" id="cd13665">
    <property type="entry name" value="PBP2_TRAP_Dctp3_4"/>
    <property type="match status" value="1"/>
</dbReference>
<dbReference type="InterPro" id="IPR038404">
    <property type="entry name" value="TRAP_DctP_sf"/>
</dbReference>
<dbReference type="HOGENOM" id="CLU_036176_2_0_5"/>
<organism evidence="3 4">
    <name type="scientific">Rhodopseudomonas palustris (strain HaA2)</name>
    <dbReference type="NCBI Taxonomy" id="316058"/>
    <lineage>
        <taxon>Bacteria</taxon>
        <taxon>Pseudomonadati</taxon>
        <taxon>Pseudomonadota</taxon>
        <taxon>Alphaproteobacteria</taxon>
        <taxon>Hyphomicrobiales</taxon>
        <taxon>Nitrobacteraceae</taxon>
        <taxon>Rhodopseudomonas</taxon>
    </lineage>
</organism>
<accession>Q2IU33</accession>
<feature type="signal peptide" evidence="2">
    <location>
        <begin position="1"/>
        <end position="21"/>
    </location>
</feature>
<dbReference type="eggNOG" id="COG1638">
    <property type="taxonomic scope" value="Bacteria"/>
</dbReference>
<gene>
    <name evidence="3" type="ordered locus">RPB_3582</name>
</gene>
<evidence type="ECO:0000313" key="3">
    <source>
        <dbReference type="EMBL" id="ABD08277.1"/>
    </source>
</evidence>
<keyword evidence="1 2" id="KW-0732">Signal</keyword>
<name>Q2IU33_RHOP2</name>
<dbReference type="Gene3D" id="3.40.190.170">
    <property type="entry name" value="Bacterial extracellular solute-binding protein, family 7"/>
    <property type="match status" value="1"/>
</dbReference>
<keyword evidence="4" id="KW-1185">Reference proteome</keyword>
<dbReference type="InterPro" id="IPR018389">
    <property type="entry name" value="DctP_fam"/>
</dbReference>
<dbReference type="EMBL" id="CP000250">
    <property type="protein sequence ID" value="ABD08277.1"/>
    <property type="molecule type" value="Genomic_DNA"/>
</dbReference>
<dbReference type="STRING" id="316058.RPB_3582"/>